<name>A0ABV2SL71_9GAMM</name>
<proteinExistence type="predicted"/>
<evidence type="ECO:0008006" key="3">
    <source>
        <dbReference type="Google" id="ProtNLM"/>
    </source>
</evidence>
<accession>A0ABV2SL71</accession>
<evidence type="ECO:0000313" key="2">
    <source>
        <dbReference type="Proteomes" id="UP001549366"/>
    </source>
</evidence>
<sequence>MIYTKTVVKHLIRALEDEVVRMDELTILVMDDDWPYWFDANDRIYYTIMLDYLNKFDFDEPVYEPISSKPFRFMMYIMEPYIKEQAGKVPDSEIKELIAFSNDYEKQLPAEYRTCL</sequence>
<dbReference type="EMBL" id="JBEWTB010000002">
    <property type="protein sequence ID" value="MET4758493.1"/>
    <property type="molecule type" value="Genomic_DNA"/>
</dbReference>
<gene>
    <name evidence="1" type="ORF">V5J35_003685</name>
</gene>
<dbReference type="Proteomes" id="UP001549366">
    <property type="component" value="Unassembled WGS sequence"/>
</dbReference>
<reference evidence="1 2" key="1">
    <citation type="submission" date="2024-06" db="EMBL/GenBank/DDBJ databases">
        <title>Genomic Encyclopedia of Type Strains, Phase V (KMG-V): Genome sequencing to study the core and pangenomes of soil and plant-associated prokaryotes.</title>
        <authorList>
            <person name="Whitman W."/>
        </authorList>
    </citation>
    <scope>NUCLEOTIDE SEQUENCE [LARGE SCALE GENOMIC DNA]</scope>
    <source>
        <strain evidence="1 2">NE40</strain>
    </source>
</reference>
<evidence type="ECO:0000313" key="1">
    <source>
        <dbReference type="EMBL" id="MET4758493.1"/>
    </source>
</evidence>
<comment type="caution">
    <text evidence="1">The sequence shown here is derived from an EMBL/GenBank/DDBJ whole genome shotgun (WGS) entry which is preliminary data.</text>
</comment>
<keyword evidence="2" id="KW-1185">Reference proteome</keyword>
<protein>
    <recommendedName>
        <fullName evidence="3">Transposase</fullName>
    </recommendedName>
</protein>
<dbReference type="RefSeq" id="WP_354008573.1">
    <property type="nucleotide sequence ID" value="NZ_JBEWTA010000001.1"/>
</dbReference>
<organism evidence="1 2">
    <name type="scientific">Endozoicomonas lisbonensis</name>
    <dbReference type="NCBI Taxonomy" id="3120522"/>
    <lineage>
        <taxon>Bacteria</taxon>
        <taxon>Pseudomonadati</taxon>
        <taxon>Pseudomonadota</taxon>
        <taxon>Gammaproteobacteria</taxon>
        <taxon>Oceanospirillales</taxon>
        <taxon>Endozoicomonadaceae</taxon>
        <taxon>Endozoicomonas</taxon>
    </lineage>
</organism>